<dbReference type="OrthoDB" id="441660at2759"/>
<dbReference type="CDD" id="cd00037">
    <property type="entry name" value="CLECT"/>
    <property type="match status" value="1"/>
</dbReference>
<evidence type="ECO:0000259" key="3">
    <source>
        <dbReference type="PROSITE" id="PS50060"/>
    </source>
</evidence>
<dbReference type="InterPro" id="IPR016186">
    <property type="entry name" value="C-type_lectin-like/link_sf"/>
</dbReference>
<accession>A0A210PLC6</accession>
<reference evidence="4 5" key="1">
    <citation type="journal article" date="2017" name="Nat. Ecol. Evol.">
        <title>Scallop genome provides insights into evolution of bilaterian karyotype and development.</title>
        <authorList>
            <person name="Wang S."/>
            <person name="Zhang J."/>
            <person name="Jiao W."/>
            <person name="Li J."/>
            <person name="Xun X."/>
            <person name="Sun Y."/>
            <person name="Guo X."/>
            <person name="Huan P."/>
            <person name="Dong B."/>
            <person name="Zhang L."/>
            <person name="Hu X."/>
            <person name="Sun X."/>
            <person name="Wang J."/>
            <person name="Zhao C."/>
            <person name="Wang Y."/>
            <person name="Wang D."/>
            <person name="Huang X."/>
            <person name="Wang R."/>
            <person name="Lv J."/>
            <person name="Li Y."/>
            <person name="Zhang Z."/>
            <person name="Liu B."/>
            <person name="Lu W."/>
            <person name="Hui Y."/>
            <person name="Liang J."/>
            <person name="Zhou Z."/>
            <person name="Hou R."/>
            <person name="Li X."/>
            <person name="Liu Y."/>
            <person name="Li H."/>
            <person name="Ning X."/>
            <person name="Lin Y."/>
            <person name="Zhao L."/>
            <person name="Xing Q."/>
            <person name="Dou J."/>
            <person name="Li Y."/>
            <person name="Mao J."/>
            <person name="Guo H."/>
            <person name="Dou H."/>
            <person name="Li T."/>
            <person name="Mu C."/>
            <person name="Jiang W."/>
            <person name="Fu Q."/>
            <person name="Fu X."/>
            <person name="Miao Y."/>
            <person name="Liu J."/>
            <person name="Yu Q."/>
            <person name="Li R."/>
            <person name="Liao H."/>
            <person name="Li X."/>
            <person name="Kong Y."/>
            <person name="Jiang Z."/>
            <person name="Chourrout D."/>
            <person name="Li R."/>
            <person name="Bao Z."/>
        </authorList>
    </citation>
    <scope>NUCLEOTIDE SEQUENCE [LARGE SCALE GENOMIC DNA]</scope>
    <source>
        <strain evidence="4 5">PY_sf001</strain>
    </source>
</reference>
<feature type="coiled-coil region" evidence="1">
    <location>
        <begin position="37"/>
        <end position="64"/>
    </location>
</feature>
<keyword evidence="5" id="KW-1185">Reference proteome</keyword>
<dbReference type="EMBL" id="NEDP02005592">
    <property type="protein sequence ID" value="OWF37285.1"/>
    <property type="molecule type" value="Genomic_DNA"/>
</dbReference>
<organism evidence="4 5">
    <name type="scientific">Mizuhopecten yessoensis</name>
    <name type="common">Japanese scallop</name>
    <name type="synonym">Patinopecten yessoensis</name>
    <dbReference type="NCBI Taxonomy" id="6573"/>
    <lineage>
        <taxon>Eukaryota</taxon>
        <taxon>Metazoa</taxon>
        <taxon>Spiralia</taxon>
        <taxon>Lophotrochozoa</taxon>
        <taxon>Mollusca</taxon>
        <taxon>Bivalvia</taxon>
        <taxon>Autobranchia</taxon>
        <taxon>Pteriomorphia</taxon>
        <taxon>Pectinida</taxon>
        <taxon>Pectinoidea</taxon>
        <taxon>Pectinidae</taxon>
        <taxon>Mizuhopecten</taxon>
    </lineage>
</organism>
<dbReference type="InterPro" id="IPR013320">
    <property type="entry name" value="ConA-like_dom_sf"/>
</dbReference>
<sequence length="316" mass="35182">MTMASFSIKLALLAAVVSMGTTSKQGCLDMYVFSSTYTTISNTLHTLEAQMKTLKAQLDATISSACLEPDPNVDTNTRFNLTYCDFEDLHMCNYTNEADGGYPWKTLAATAAISDHTYMGVKDGHMVYSYSSYSKKLTSRIFDRAPAYCIRFYLRAQYPTTQFTVYITEDGGVGYPIHSTAPHTPTTWTLVEVVPDSEYLSKPFKLTFKVPAGGLAYIDDIMVYNVPCNTPGIRKPVSCTGKELTIGSKKHCYTAHVEPRTYVDAIRTCKKGWSQSHLLSVTSAMVQHYIVDWIRNDTGKQASSQKNLLIEPHNIA</sequence>
<keyword evidence="2" id="KW-0732">Signal</keyword>
<evidence type="ECO:0000256" key="1">
    <source>
        <dbReference type="SAM" id="Coils"/>
    </source>
</evidence>
<dbReference type="SUPFAM" id="SSF56436">
    <property type="entry name" value="C-type lectin-like"/>
    <property type="match status" value="1"/>
</dbReference>
<comment type="caution">
    <text evidence="4">The sequence shown here is derived from an EMBL/GenBank/DDBJ whole genome shotgun (WGS) entry which is preliminary data.</text>
</comment>
<dbReference type="SMART" id="SM00137">
    <property type="entry name" value="MAM"/>
    <property type="match status" value="1"/>
</dbReference>
<keyword evidence="1" id="KW-0175">Coiled coil</keyword>
<evidence type="ECO:0000256" key="2">
    <source>
        <dbReference type="SAM" id="SignalP"/>
    </source>
</evidence>
<dbReference type="Proteomes" id="UP000242188">
    <property type="component" value="Unassembled WGS sequence"/>
</dbReference>
<evidence type="ECO:0000313" key="4">
    <source>
        <dbReference type="EMBL" id="OWF37285.1"/>
    </source>
</evidence>
<protein>
    <submittedName>
        <fullName evidence="4">MAM domain-containing protein 2</fullName>
    </submittedName>
</protein>
<dbReference type="GO" id="GO:0016020">
    <property type="term" value="C:membrane"/>
    <property type="evidence" value="ECO:0007669"/>
    <property type="project" value="InterPro"/>
</dbReference>
<name>A0A210PLC6_MIZYE</name>
<gene>
    <name evidence="4" type="ORF">KP79_PYT12691</name>
</gene>
<feature type="chain" id="PRO_5012668077" evidence="2">
    <location>
        <begin position="19"/>
        <end position="316"/>
    </location>
</feature>
<dbReference type="SUPFAM" id="SSF49899">
    <property type="entry name" value="Concanavalin A-like lectins/glucanases"/>
    <property type="match status" value="1"/>
</dbReference>
<dbReference type="AlphaFoldDB" id="A0A210PLC6"/>
<dbReference type="Pfam" id="PF00629">
    <property type="entry name" value="MAM"/>
    <property type="match status" value="1"/>
</dbReference>
<dbReference type="InterPro" id="IPR000998">
    <property type="entry name" value="MAM_dom"/>
</dbReference>
<feature type="signal peptide" evidence="2">
    <location>
        <begin position="1"/>
        <end position="18"/>
    </location>
</feature>
<proteinExistence type="predicted"/>
<dbReference type="Gene3D" id="3.10.100.10">
    <property type="entry name" value="Mannose-Binding Protein A, subunit A"/>
    <property type="match status" value="1"/>
</dbReference>
<evidence type="ECO:0000313" key="5">
    <source>
        <dbReference type="Proteomes" id="UP000242188"/>
    </source>
</evidence>
<dbReference type="Gene3D" id="2.60.120.200">
    <property type="match status" value="1"/>
</dbReference>
<dbReference type="PROSITE" id="PS50060">
    <property type="entry name" value="MAM_2"/>
    <property type="match status" value="1"/>
</dbReference>
<dbReference type="InterPro" id="IPR016187">
    <property type="entry name" value="CTDL_fold"/>
</dbReference>
<feature type="domain" description="MAM" evidence="3">
    <location>
        <begin position="82"/>
        <end position="230"/>
    </location>
</feature>